<keyword evidence="1" id="KW-1133">Transmembrane helix</keyword>
<organism evidence="2 3">
    <name type="scientific">candidate division MSBL1 archaeon SCGC-AAA261D19</name>
    <dbReference type="NCBI Taxonomy" id="1698273"/>
    <lineage>
        <taxon>Archaea</taxon>
        <taxon>Methanobacteriati</taxon>
        <taxon>Methanobacteriota</taxon>
        <taxon>candidate division MSBL1</taxon>
    </lineage>
</organism>
<dbReference type="Proteomes" id="UP000070400">
    <property type="component" value="Unassembled WGS sequence"/>
</dbReference>
<keyword evidence="1" id="KW-0812">Transmembrane</keyword>
<keyword evidence="1" id="KW-0472">Membrane</keyword>
<protein>
    <submittedName>
        <fullName evidence="2">Uncharacterized protein</fullName>
    </submittedName>
</protein>
<feature type="transmembrane region" description="Helical" evidence="1">
    <location>
        <begin position="46"/>
        <end position="77"/>
    </location>
</feature>
<evidence type="ECO:0000313" key="3">
    <source>
        <dbReference type="Proteomes" id="UP000070400"/>
    </source>
</evidence>
<comment type="caution">
    <text evidence="2">The sequence shown here is derived from an EMBL/GenBank/DDBJ whole genome shotgun (WGS) entry which is preliminary data.</text>
</comment>
<reference evidence="2 3" key="1">
    <citation type="journal article" date="2016" name="Sci. Rep.">
        <title>Metabolic traits of an uncultured archaeal lineage -MSBL1- from brine pools of the Red Sea.</title>
        <authorList>
            <person name="Mwirichia R."/>
            <person name="Alam I."/>
            <person name="Rashid M."/>
            <person name="Vinu M."/>
            <person name="Ba-Alawi W."/>
            <person name="Anthony Kamau A."/>
            <person name="Kamanda Ngugi D."/>
            <person name="Goker M."/>
            <person name="Klenk H.P."/>
            <person name="Bajic V."/>
            <person name="Stingl U."/>
        </authorList>
    </citation>
    <scope>NUCLEOTIDE SEQUENCE [LARGE SCALE GENOMIC DNA]</scope>
    <source>
        <strain evidence="2">SCGC-AAA261D19</strain>
    </source>
</reference>
<dbReference type="AlphaFoldDB" id="A0A133V4F9"/>
<sequence>MNVDGIYERMCRAAGRFEKLKKFQKVPDELRRNIKIARLNIAGEDVVAFTAFITLISGGFAATVAFASLIFGLPLFFC</sequence>
<dbReference type="EMBL" id="LHXX01000055">
    <property type="protein sequence ID" value="KXB01323.1"/>
    <property type="molecule type" value="Genomic_DNA"/>
</dbReference>
<proteinExistence type="predicted"/>
<keyword evidence="3" id="KW-1185">Reference proteome</keyword>
<evidence type="ECO:0000256" key="1">
    <source>
        <dbReference type="SAM" id="Phobius"/>
    </source>
</evidence>
<name>A0A133V4F9_9EURY</name>
<accession>A0A133V4F9</accession>
<evidence type="ECO:0000313" key="2">
    <source>
        <dbReference type="EMBL" id="KXB01323.1"/>
    </source>
</evidence>
<gene>
    <name evidence="2" type="ORF">AKJ43_03450</name>
</gene>